<dbReference type="Proteomes" id="UP000523447">
    <property type="component" value="Unassembled WGS sequence"/>
</dbReference>
<name>A0A7X6M3H8_9NOCA</name>
<reference evidence="1 2" key="1">
    <citation type="submission" date="2020-04" db="EMBL/GenBank/DDBJ databases">
        <title>MicrobeNet Type strains.</title>
        <authorList>
            <person name="Nicholson A.C."/>
        </authorList>
    </citation>
    <scope>NUCLEOTIDE SEQUENCE [LARGE SCALE GENOMIC DNA]</scope>
    <source>
        <strain evidence="1 2">DSM 44445</strain>
    </source>
</reference>
<dbReference type="RefSeq" id="WP_040721823.1">
    <property type="nucleotide sequence ID" value="NZ_CAWPHS010000053.1"/>
</dbReference>
<dbReference type="AlphaFoldDB" id="A0A7X6M3H8"/>
<dbReference type="EMBL" id="JAAXPE010000057">
    <property type="protein sequence ID" value="NKY89694.1"/>
    <property type="molecule type" value="Genomic_DNA"/>
</dbReference>
<evidence type="ECO:0000313" key="2">
    <source>
        <dbReference type="Proteomes" id="UP000523447"/>
    </source>
</evidence>
<organism evidence="1 2">
    <name type="scientific">Nocardia veterana</name>
    <dbReference type="NCBI Taxonomy" id="132249"/>
    <lineage>
        <taxon>Bacteria</taxon>
        <taxon>Bacillati</taxon>
        <taxon>Actinomycetota</taxon>
        <taxon>Actinomycetes</taxon>
        <taxon>Mycobacteriales</taxon>
        <taxon>Nocardiaceae</taxon>
        <taxon>Nocardia</taxon>
    </lineage>
</organism>
<evidence type="ECO:0000313" key="1">
    <source>
        <dbReference type="EMBL" id="NKY89694.1"/>
    </source>
</evidence>
<accession>A0A7X6M3H8</accession>
<comment type="caution">
    <text evidence="1">The sequence shown here is derived from an EMBL/GenBank/DDBJ whole genome shotgun (WGS) entry which is preliminary data.</text>
</comment>
<sequence length="144" mass="16349">MRAREVKIGHTYVVLVPQRLPAARYPDREVPGTSMWVAGLLTGARFRFTVTGIDYDTAPVIVEGLRLIERAHTDVELTDDQATALGLLPGQGYHVVGLVLDRRGHPARLPCLETIRVPIRWVYAADDPRLRRRTHRDADLWPYM</sequence>
<keyword evidence="2" id="KW-1185">Reference proteome</keyword>
<protein>
    <submittedName>
        <fullName evidence="1">Uncharacterized protein</fullName>
    </submittedName>
</protein>
<proteinExistence type="predicted"/>
<gene>
    <name evidence="1" type="ORF">HGA07_29390</name>
</gene>